<protein>
    <submittedName>
        <fullName evidence="1">Uncharacterized protein</fullName>
    </submittedName>
</protein>
<gene>
    <name evidence="1" type="ORF">HGG74_14230</name>
</gene>
<dbReference type="InterPro" id="IPR038332">
    <property type="entry name" value="PPE_sf"/>
</dbReference>
<evidence type="ECO:0000313" key="2">
    <source>
        <dbReference type="Proteomes" id="UP000544090"/>
    </source>
</evidence>
<keyword evidence="2" id="KW-1185">Reference proteome</keyword>
<name>A0A7X6K4S2_9MICC</name>
<dbReference type="AlphaFoldDB" id="A0A7X6K4S2"/>
<accession>A0A7X6K4S2</accession>
<dbReference type="RefSeq" id="WP_168487367.1">
    <property type="nucleotide sequence ID" value="NZ_JAAZSQ010000014.1"/>
</dbReference>
<dbReference type="Proteomes" id="UP000544090">
    <property type="component" value="Unassembled WGS sequence"/>
</dbReference>
<sequence length="99" mass="10516">MDFWTTTPADSRTGAGGEVRQLAQRLLECEARLLEVNVSLAGLELAAWESPAGQAFRRALAEKCLRVDDAADKVRAAAGQVGAFGQAVEAALAESLRFP</sequence>
<evidence type="ECO:0000313" key="1">
    <source>
        <dbReference type="EMBL" id="NKX55672.1"/>
    </source>
</evidence>
<proteinExistence type="predicted"/>
<dbReference type="Gene3D" id="1.20.1260.20">
    <property type="entry name" value="PPE superfamily"/>
    <property type="match status" value="1"/>
</dbReference>
<comment type="caution">
    <text evidence="1">The sequence shown here is derived from an EMBL/GenBank/DDBJ whole genome shotgun (WGS) entry which is preliminary data.</text>
</comment>
<dbReference type="EMBL" id="JAAZSQ010000014">
    <property type="protein sequence ID" value="NKX55672.1"/>
    <property type="molecule type" value="Genomic_DNA"/>
</dbReference>
<reference evidence="1 2" key="1">
    <citation type="submission" date="2020-04" db="EMBL/GenBank/DDBJ databases">
        <title>Arthrobacter sp. nov.</title>
        <authorList>
            <person name="Liu S."/>
        </authorList>
    </citation>
    <scope>NUCLEOTIDE SEQUENCE [LARGE SCALE GENOMIC DNA]</scope>
    <source>
        <strain evidence="1 2">E918</strain>
    </source>
</reference>
<organism evidence="1 2">
    <name type="scientific">Arthrobacter mobilis</name>
    <dbReference type="NCBI Taxonomy" id="2724944"/>
    <lineage>
        <taxon>Bacteria</taxon>
        <taxon>Bacillati</taxon>
        <taxon>Actinomycetota</taxon>
        <taxon>Actinomycetes</taxon>
        <taxon>Micrococcales</taxon>
        <taxon>Micrococcaceae</taxon>
        <taxon>Arthrobacter</taxon>
    </lineage>
</organism>